<name>A0A4R6SYC3_9SPHI</name>
<dbReference type="EMBL" id="SNYC01000003">
    <property type="protein sequence ID" value="TDQ11022.1"/>
    <property type="molecule type" value="Genomic_DNA"/>
</dbReference>
<sequence length="57" mass="6556">MGCNYRTDVAKSRIVVVQSNVLTKTLMICQFISWVIDHFMEGLYNIQLIFSFVEPVG</sequence>
<reference evidence="1 2" key="1">
    <citation type="submission" date="2019-03" db="EMBL/GenBank/DDBJ databases">
        <title>Genomic Encyclopedia of Archaeal and Bacterial Type Strains, Phase II (KMG-II): from individual species to whole genera.</title>
        <authorList>
            <person name="Goeker M."/>
        </authorList>
    </citation>
    <scope>NUCLEOTIDE SEQUENCE [LARGE SCALE GENOMIC DNA]</scope>
    <source>
        <strain evidence="1 2">DSM 19035</strain>
    </source>
</reference>
<dbReference type="Proteomes" id="UP000295620">
    <property type="component" value="Unassembled WGS sequence"/>
</dbReference>
<protein>
    <submittedName>
        <fullName evidence="1">Uncharacterized protein</fullName>
    </submittedName>
</protein>
<evidence type="ECO:0000313" key="2">
    <source>
        <dbReference type="Proteomes" id="UP000295620"/>
    </source>
</evidence>
<proteinExistence type="predicted"/>
<gene>
    <name evidence="1" type="ORF">ATK78_0136</name>
</gene>
<evidence type="ECO:0000313" key="1">
    <source>
        <dbReference type="EMBL" id="TDQ11022.1"/>
    </source>
</evidence>
<comment type="caution">
    <text evidence="1">The sequence shown here is derived from an EMBL/GenBank/DDBJ whole genome shotgun (WGS) entry which is preliminary data.</text>
</comment>
<keyword evidence="2" id="KW-1185">Reference proteome</keyword>
<organism evidence="1 2">
    <name type="scientific">Pedobacter metabolipauper</name>
    <dbReference type="NCBI Taxonomy" id="425513"/>
    <lineage>
        <taxon>Bacteria</taxon>
        <taxon>Pseudomonadati</taxon>
        <taxon>Bacteroidota</taxon>
        <taxon>Sphingobacteriia</taxon>
        <taxon>Sphingobacteriales</taxon>
        <taxon>Sphingobacteriaceae</taxon>
        <taxon>Pedobacter</taxon>
    </lineage>
</organism>
<dbReference type="AlphaFoldDB" id="A0A4R6SYC3"/>
<accession>A0A4R6SYC3</accession>